<keyword evidence="2" id="KW-1003">Cell membrane</keyword>
<proteinExistence type="predicted"/>
<dbReference type="Proteomes" id="UP000679307">
    <property type="component" value="Chromosome"/>
</dbReference>
<reference evidence="8 9" key="1">
    <citation type="submission" date="2021-05" db="EMBL/GenBank/DDBJ databases">
        <title>Complete genome of Nocardioides aquaticus KCTC 9944T isolated from meromictic and hypersaline Ekho Lake, Antarctica.</title>
        <authorList>
            <person name="Hwang K."/>
            <person name="Kim K.M."/>
            <person name="Choe H."/>
        </authorList>
    </citation>
    <scope>NUCLEOTIDE SEQUENCE [LARGE SCALE GENOMIC DNA]</scope>
    <source>
        <strain evidence="8 9">KCTC 9944</strain>
    </source>
</reference>
<evidence type="ECO:0000256" key="5">
    <source>
        <dbReference type="ARBA" id="ARBA00023136"/>
    </source>
</evidence>
<keyword evidence="9" id="KW-1185">Reference proteome</keyword>
<dbReference type="PANTHER" id="PTHR36115:SF6">
    <property type="entry name" value="PROLINE-RICH ANTIGEN HOMOLOG"/>
    <property type="match status" value="1"/>
</dbReference>
<dbReference type="EMBL" id="CP075371">
    <property type="protein sequence ID" value="QVT80583.1"/>
    <property type="molecule type" value="Genomic_DNA"/>
</dbReference>
<evidence type="ECO:0000256" key="4">
    <source>
        <dbReference type="ARBA" id="ARBA00022989"/>
    </source>
</evidence>
<sequence length="185" mass="19767">MGNPGGSCPGQEPEPRYGWFLDRIVIVSPVLQVVRGWDGLTRVGDVPVQTPPFPTASWGRRILALLVDWLACTLVVIGVVGLDAYTEPGSTASFAVLGLYVAETTLLTWLAGGSFGKLATRLRVVWAGGGTRPMNPLRLLLRQVLVVLVVPPLVWRPDGRGLHDLAAGTCTITLDTYRGLGVGRA</sequence>
<evidence type="ECO:0000313" key="9">
    <source>
        <dbReference type="Proteomes" id="UP000679307"/>
    </source>
</evidence>
<dbReference type="InterPro" id="IPR051791">
    <property type="entry name" value="Pra-immunoreactive"/>
</dbReference>
<dbReference type="InterPro" id="IPR010432">
    <property type="entry name" value="RDD"/>
</dbReference>
<feature type="domain" description="RDD" evidence="7">
    <location>
        <begin position="55"/>
        <end position="167"/>
    </location>
</feature>
<evidence type="ECO:0000256" key="3">
    <source>
        <dbReference type="ARBA" id="ARBA00022692"/>
    </source>
</evidence>
<accession>A0ABX8EPE0</accession>
<keyword evidence="4 6" id="KW-1133">Transmembrane helix</keyword>
<comment type="subcellular location">
    <subcellularLocation>
        <location evidence="1">Cell membrane</location>
        <topology evidence="1">Multi-pass membrane protein</topology>
    </subcellularLocation>
</comment>
<evidence type="ECO:0000256" key="1">
    <source>
        <dbReference type="ARBA" id="ARBA00004651"/>
    </source>
</evidence>
<evidence type="ECO:0000256" key="6">
    <source>
        <dbReference type="SAM" id="Phobius"/>
    </source>
</evidence>
<evidence type="ECO:0000259" key="7">
    <source>
        <dbReference type="Pfam" id="PF06271"/>
    </source>
</evidence>
<evidence type="ECO:0000256" key="2">
    <source>
        <dbReference type="ARBA" id="ARBA00022475"/>
    </source>
</evidence>
<name>A0ABX8EPE0_9ACTN</name>
<feature type="transmembrane region" description="Helical" evidence="6">
    <location>
        <begin position="62"/>
        <end position="82"/>
    </location>
</feature>
<keyword evidence="3 6" id="KW-0812">Transmembrane</keyword>
<feature type="transmembrane region" description="Helical" evidence="6">
    <location>
        <begin position="94"/>
        <end position="116"/>
    </location>
</feature>
<gene>
    <name evidence="8" type="ORF">ENKNEFLB_02982</name>
</gene>
<organism evidence="8 9">
    <name type="scientific">Nocardioides aquaticus</name>
    <dbReference type="NCBI Taxonomy" id="160826"/>
    <lineage>
        <taxon>Bacteria</taxon>
        <taxon>Bacillati</taxon>
        <taxon>Actinomycetota</taxon>
        <taxon>Actinomycetes</taxon>
        <taxon>Propionibacteriales</taxon>
        <taxon>Nocardioidaceae</taxon>
        <taxon>Nocardioides</taxon>
    </lineage>
</organism>
<keyword evidence="5 6" id="KW-0472">Membrane</keyword>
<evidence type="ECO:0000313" key="8">
    <source>
        <dbReference type="EMBL" id="QVT80583.1"/>
    </source>
</evidence>
<protein>
    <recommendedName>
        <fullName evidence="7">RDD domain-containing protein</fullName>
    </recommendedName>
</protein>
<dbReference type="Pfam" id="PF06271">
    <property type="entry name" value="RDD"/>
    <property type="match status" value="1"/>
</dbReference>
<dbReference type="PANTHER" id="PTHR36115">
    <property type="entry name" value="PROLINE-RICH ANTIGEN HOMOLOG-RELATED"/>
    <property type="match status" value="1"/>
</dbReference>